<dbReference type="Proteomes" id="UP000886501">
    <property type="component" value="Unassembled WGS sequence"/>
</dbReference>
<proteinExistence type="predicted"/>
<evidence type="ECO:0000313" key="2">
    <source>
        <dbReference type="Proteomes" id="UP000886501"/>
    </source>
</evidence>
<keyword evidence="2" id="KW-1185">Reference proteome</keyword>
<reference evidence="1" key="1">
    <citation type="submission" date="2019-10" db="EMBL/GenBank/DDBJ databases">
        <authorList>
            <consortium name="DOE Joint Genome Institute"/>
            <person name="Kuo A."/>
            <person name="Miyauchi S."/>
            <person name="Kiss E."/>
            <person name="Drula E."/>
            <person name="Kohler A."/>
            <person name="Sanchez-Garcia M."/>
            <person name="Andreopoulos B."/>
            <person name="Barry K.W."/>
            <person name="Bonito G."/>
            <person name="Buee M."/>
            <person name="Carver A."/>
            <person name="Chen C."/>
            <person name="Cichocki N."/>
            <person name="Clum A."/>
            <person name="Culley D."/>
            <person name="Crous P.W."/>
            <person name="Fauchery L."/>
            <person name="Girlanda M."/>
            <person name="Hayes R."/>
            <person name="Keri Z."/>
            <person name="Labutti K."/>
            <person name="Lipzen A."/>
            <person name="Lombard V."/>
            <person name="Magnuson J."/>
            <person name="Maillard F."/>
            <person name="Morin E."/>
            <person name="Murat C."/>
            <person name="Nolan M."/>
            <person name="Ohm R."/>
            <person name="Pangilinan J."/>
            <person name="Pereira M."/>
            <person name="Perotto S."/>
            <person name="Peter M."/>
            <person name="Riley R."/>
            <person name="Sitrit Y."/>
            <person name="Stielow B."/>
            <person name="Szollosi G."/>
            <person name="Zifcakova L."/>
            <person name="Stursova M."/>
            <person name="Spatafora J.W."/>
            <person name="Tedersoo L."/>
            <person name="Vaario L.-M."/>
            <person name="Yamada A."/>
            <person name="Yan M."/>
            <person name="Wang P."/>
            <person name="Xu J."/>
            <person name="Bruns T."/>
            <person name="Baldrian P."/>
            <person name="Vilgalys R."/>
            <person name="Henrissat B."/>
            <person name="Grigoriev I.V."/>
            <person name="Hibbett D."/>
            <person name="Nagy L.G."/>
            <person name="Martin F.M."/>
        </authorList>
    </citation>
    <scope>NUCLEOTIDE SEQUENCE</scope>
    <source>
        <strain evidence="1">P2</strain>
    </source>
</reference>
<organism evidence="1 2">
    <name type="scientific">Thelephora ganbajun</name>
    <name type="common">Ganba fungus</name>
    <dbReference type="NCBI Taxonomy" id="370292"/>
    <lineage>
        <taxon>Eukaryota</taxon>
        <taxon>Fungi</taxon>
        <taxon>Dikarya</taxon>
        <taxon>Basidiomycota</taxon>
        <taxon>Agaricomycotina</taxon>
        <taxon>Agaricomycetes</taxon>
        <taxon>Thelephorales</taxon>
        <taxon>Thelephoraceae</taxon>
        <taxon>Thelephora</taxon>
    </lineage>
</organism>
<gene>
    <name evidence="1" type="ORF">BDM02DRAFT_3076691</name>
</gene>
<name>A0ACB6Z0E5_THEGA</name>
<accession>A0ACB6Z0E5</accession>
<protein>
    <submittedName>
        <fullName evidence="1">Uncharacterized protein</fullName>
    </submittedName>
</protein>
<sequence>MQTGEQLRQLFTLLLLSCAPARLVQLWDNFRQHICDDLCAHLRSSGWQIPQDDDVFDYGL</sequence>
<comment type="caution">
    <text evidence="1">The sequence shown here is derived from an EMBL/GenBank/DDBJ whole genome shotgun (WGS) entry which is preliminary data.</text>
</comment>
<feature type="non-terminal residue" evidence="1">
    <location>
        <position position="60"/>
    </location>
</feature>
<reference evidence="1" key="2">
    <citation type="journal article" date="2020" name="Nat. Commun.">
        <title>Large-scale genome sequencing of mycorrhizal fungi provides insights into the early evolution of symbiotic traits.</title>
        <authorList>
            <person name="Miyauchi S."/>
            <person name="Kiss E."/>
            <person name="Kuo A."/>
            <person name="Drula E."/>
            <person name="Kohler A."/>
            <person name="Sanchez-Garcia M."/>
            <person name="Morin E."/>
            <person name="Andreopoulos B."/>
            <person name="Barry K.W."/>
            <person name="Bonito G."/>
            <person name="Buee M."/>
            <person name="Carver A."/>
            <person name="Chen C."/>
            <person name="Cichocki N."/>
            <person name="Clum A."/>
            <person name="Culley D."/>
            <person name="Crous P.W."/>
            <person name="Fauchery L."/>
            <person name="Girlanda M."/>
            <person name="Hayes R.D."/>
            <person name="Keri Z."/>
            <person name="LaButti K."/>
            <person name="Lipzen A."/>
            <person name="Lombard V."/>
            <person name="Magnuson J."/>
            <person name="Maillard F."/>
            <person name="Murat C."/>
            <person name="Nolan M."/>
            <person name="Ohm R.A."/>
            <person name="Pangilinan J."/>
            <person name="Pereira M.F."/>
            <person name="Perotto S."/>
            <person name="Peter M."/>
            <person name="Pfister S."/>
            <person name="Riley R."/>
            <person name="Sitrit Y."/>
            <person name="Stielow J.B."/>
            <person name="Szollosi G."/>
            <person name="Zifcakova L."/>
            <person name="Stursova M."/>
            <person name="Spatafora J.W."/>
            <person name="Tedersoo L."/>
            <person name="Vaario L.M."/>
            <person name="Yamada A."/>
            <person name="Yan M."/>
            <person name="Wang P."/>
            <person name="Xu J."/>
            <person name="Bruns T."/>
            <person name="Baldrian P."/>
            <person name="Vilgalys R."/>
            <person name="Dunand C."/>
            <person name="Henrissat B."/>
            <person name="Grigoriev I.V."/>
            <person name="Hibbett D."/>
            <person name="Nagy L.G."/>
            <person name="Martin F.M."/>
        </authorList>
    </citation>
    <scope>NUCLEOTIDE SEQUENCE</scope>
    <source>
        <strain evidence="1">P2</strain>
    </source>
</reference>
<evidence type="ECO:0000313" key="1">
    <source>
        <dbReference type="EMBL" id="KAF9643017.1"/>
    </source>
</evidence>
<dbReference type="EMBL" id="MU118298">
    <property type="protein sequence ID" value="KAF9643017.1"/>
    <property type="molecule type" value="Genomic_DNA"/>
</dbReference>